<accession>A0AB40C5S7</accession>
<evidence type="ECO:0000256" key="3">
    <source>
        <dbReference type="ARBA" id="ARBA00022679"/>
    </source>
</evidence>
<dbReference type="RefSeq" id="XP_039134300.1">
    <property type="nucleotide sequence ID" value="XM_039278366.1"/>
</dbReference>
<feature type="compositionally biased region" description="Polar residues" evidence="5">
    <location>
        <begin position="636"/>
        <end position="658"/>
    </location>
</feature>
<proteinExistence type="inferred from homology"/>
<feature type="compositionally biased region" description="Low complexity" evidence="5">
    <location>
        <begin position="557"/>
        <end position="584"/>
    </location>
</feature>
<evidence type="ECO:0000256" key="1">
    <source>
        <dbReference type="ARBA" id="ARBA00010128"/>
    </source>
</evidence>
<dbReference type="GO" id="GO:0006749">
    <property type="term" value="P:glutathione metabolic process"/>
    <property type="evidence" value="ECO:0007669"/>
    <property type="project" value="TreeGrafter"/>
</dbReference>
<dbReference type="PROSITE" id="PS50404">
    <property type="entry name" value="GST_NTER"/>
    <property type="match status" value="1"/>
</dbReference>
<dbReference type="SFLD" id="SFLDG00358">
    <property type="entry name" value="Main_(cytGST)"/>
    <property type="match status" value="1"/>
</dbReference>
<reference evidence="9" key="1">
    <citation type="submission" date="2025-08" db="UniProtKB">
        <authorList>
            <consortium name="RefSeq"/>
        </authorList>
    </citation>
    <scope>IDENTIFICATION</scope>
</reference>
<dbReference type="InterPro" id="IPR034347">
    <property type="entry name" value="GST_Phi_C"/>
</dbReference>
<dbReference type="PROSITE" id="PS50405">
    <property type="entry name" value="GST_CTER"/>
    <property type="match status" value="1"/>
</dbReference>
<dbReference type="InterPro" id="IPR040079">
    <property type="entry name" value="Glutathione_S-Trfase"/>
</dbReference>
<dbReference type="FunFam" id="1.20.1050.10:FF:000042">
    <property type="entry name" value="Glutathione S-transferase F9"/>
    <property type="match status" value="1"/>
</dbReference>
<feature type="compositionally biased region" description="Polar residues" evidence="5">
    <location>
        <begin position="363"/>
        <end position="378"/>
    </location>
</feature>
<dbReference type="EC" id="2.5.1.18" evidence="2"/>
<name>A0AB40C5S7_DIOCR</name>
<dbReference type="InterPro" id="IPR004045">
    <property type="entry name" value="Glutathione_S-Trfase_N"/>
</dbReference>
<dbReference type="CDD" id="cd03187">
    <property type="entry name" value="GST_C_Phi"/>
    <property type="match status" value="1"/>
</dbReference>
<dbReference type="PANTHER" id="PTHR43900">
    <property type="entry name" value="GLUTATHIONE S-TRANSFERASE RHO"/>
    <property type="match status" value="1"/>
</dbReference>
<evidence type="ECO:0000256" key="5">
    <source>
        <dbReference type="SAM" id="MobiDB-lite"/>
    </source>
</evidence>
<evidence type="ECO:0000259" key="7">
    <source>
        <dbReference type="PROSITE" id="PS50405"/>
    </source>
</evidence>
<dbReference type="SUPFAM" id="SSF47616">
    <property type="entry name" value="GST C-terminal domain-like"/>
    <property type="match status" value="1"/>
</dbReference>
<organism evidence="8 9">
    <name type="scientific">Dioscorea cayennensis subsp. rotundata</name>
    <name type="common">White Guinea yam</name>
    <name type="synonym">Dioscorea rotundata</name>
    <dbReference type="NCBI Taxonomy" id="55577"/>
    <lineage>
        <taxon>Eukaryota</taxon>
        <taxon>Viridiplantae</taxon>
        <taxon>Streptophyta</taxon>
        <taxon>Embryophyta</taxon>
        <taxon>Tracheophyta</taxon>
        <taxon>Spermatophyta</taxon>
        <taxon>Magnoliopsida</taxon>
        <taxon>Liliopsida</taxon>
        <taxon>Dioscoreales</taxon>
        <taxon>Dioscoreaceae</taxon>
        <taxon>Dioscorea</taxon>
    </lineage>
</organism>
<feature type="domain" description="GST C-terminal" evidence="7">
    <location>
        <begin position="93"/>
        <end position="226"/>
    </location>
</feature>
<feature type="compositionally biased region" description="Basic and acidic residues" evidence="5">
    <location>
        <begin position="707"/>
        <end position="716"/>
    </location>
</feature>
<gene>
    <name evidence="9" type="primary">LOC120271687</name>
</gene>
<dbReference type="InterPro" id="IPR010987">
    <property type="entry name" value="Glutathione-S-Trfase_C-like"/>
</dbReference>
<dbReference type="Proteomes" id="UP001515500">
    <property type="component" value="Chromosome 11"/>
</dbReference>
<feature type="compositionally biased region" description="Pro residues" evidence="5">
    <location>
        <begin position="336"/>
        <end position="345"/>
    </location>
</feature>
<evidence type="ECO:0000313" key="9">
    <source>
        <dbReference type="RefSeq" id="XP_039134300.1"/>
    </source>
</evidence>
<dbReference type="SUPFAM" id="SSF52833">
    <property type="entry name" value="Thioredoxin-like"/>
    <property type="match status" value="1"/>
</dbReference>
<feature type="compositionally biased region" description="Low complexity" evidence="5">
    <location>
        <begin position="384"/>
        <end position="399"/>
    </location>
</feature>
<dbReference type="GO" id="GO:0004364">
    <property type="term" value="F:glutathione transferase activity"/>
    <property type="evidence" value="ECO:0007669"/>
    <property type="project" value="UniProtKB-EC"/>
</dbReference>
<dbReference type="InterPro" id="IPR036249">
    <property type="entry name" value="Thioredoxin-like_sf"/>
</dbReference>
<dbReference type="AlphaFoldDB" id="A0AB40C5S7"/>
<dbReference type="GO" id="GO:0009636">
    <property type="term" value="P:response to toxic substance"/>
    <property type="evidence" value="ECO:0007669"/>
    <property type="project" value="UniProtKB-ARBA"/>
</dbReference>
<comment type="similarity">
    <text evidence="1">Belongs to the GST superfamily. Phi family.</text>
</comment>
<sequence>MADIVKIYYSKPVVPDVSRVLACLAEKQVKFESILMNKDGNAPLEYPNLQTSALHYGPGFEDGDTKLFESRAICRYISEKYAEQGNKFLLGKDVLERVSIEQWLKTEESRFDPPSKILIFHLAFRVDKPLMEQNERKLAKVLDVYEQRLSESRYLAGNEFSLADLSHLPNSHFLAKSKKWGYLFKSRKNVRKWWERISERPSWIGVVDDLMDVEELVDGKRKPTTTFIISSFQKENPQTKSQTIILQPEVAQEAKIVEIIEPSTTTPPPTKSPKIQLGMQTQKQAPQPKPIHQPSAQEPPKQQPLIDSADLKRGKKVSPSKSTKPIDTGSVVVEPPMTPSAPVQPPQFEEGFRPKTVTPLVETGTSDQQLSSAISQPAPTDAQPTTVTRPVVVEPSETTQTTASKSKQAEHDVSKPSTTPAAVEQKLKEPTGAPSPQSEEGFRPKIVTPLDETGTSDQQLSSAISQSAPTDAQPTTATRPVAGEPLMTTPTTASKTKQAEHDVSKPSSTAAAVEQKFKEPTGAPSPQFEEGFHPKKVTPLDETGTSDQQFSSAISQPAPTDAQPTTATRPVAVEPSVTTPTTASKPKKAERDISKPSTTSAEVEQALKEPTGAPSPQSEEGFRPKTVTPFGETETSDQQLSSAISQPAPTDAYLTTVSRPDAVEPPVITPTIASPPKQAERNLSKPSTPLAAVEPPLKEPTGAPSPQREEGLHPKTETPLAETGPSKQQLSPAIFGTCSDGCTANPCHPTSRR</sequence>
<dbReference type="InterPro" id="IPR004046">
    <property type="entry name" value="GST_C"/>
</dbReference>
<protein>
    <recommendedName>
        <fullName evidence="2">glutathione transferase</fullName>
        <ecNumber evidence="2">2.5.1.18</ecNumber>
    </recommendedName>
</protein>
<keyword evidence="3" id="KW-0808">Transferase</keyword>
<dbReference type="GeneID" id="120271687"/>
<evidence type="ECO:0000256" key="2">
    <source>
        <dbReference type="ARBA" id="ARBA00012452"/>
    </source>
</evidence>
<dbReference type="Pfam" id="PF02798">
    <property type="entry name" value="GST_N"/>
    <property type="match status" value="1"/>
</dbReference>
<dbReference type="SFLD" id="SFLDS00019">
    <property type="entry name" value="Glutathione_Transferase_(cytos"/>
    <property type="match status" value="1"/>
</dbReference>
<dbReference type="InterPro" id="IPR036282">
    <property type="entry name" value="Glutathione-S-Trfase_C_sf"/>
</dbReference>
<dbReference type="PANTHER" id="PTHR43900:SF96">
    <property type="entry name" value="GLUTATHIONE TRANSFERASE"/>
    <property type="match status" value="1"/>
</dbReference>
<comment type="catalytic activity">
    <reaction evidence="4">
        <text>RX + glutathione = an S-substituted glutathione + a halide anion + H(+)</text>
        <dbReference type="Rhea" id="RHEA:16437"/>
        <dbReference type="ChEBI" id="CHEBI:15378"/>
        <dbReference type="ChEBI" id="CHEBI:16042"/>
        <dbReference type="ChEBI" id="CHEBI:17792"/>
        <dbReference type="ChEBI" id="CHEBI:57925"/>
        <dbReference type="ChEBI" id="CHEBI:90779"/>
        <dbReference type="EC" id="2.5.1.18"/>
    </reaction>
</comment>
<dbReference type="Gene3D" id="3.40.30.10">
    <property type="entry name" value="Glutaredoxin"/>
    <property type="match status" value="1"/>
</dbReference>
<feature type="region of interest" description="Disordered" evidence="5">
    <location>
        <begin position="259"/>
        <end position="753"/>
    </location>
</feature>
<dbReference type="Gene3D" id="1.20.1050.10">
    <property type="match status" value="1"/>
</dbReference>
<keyword evidence="8" id="KW-1185">Reference proteome</keyword>
<evidence type="ECO:0000313" key="8">
    <source>
        <dbReference type="Proteomes" id="UP001515500"/>
    </source>
</evidence>
<evidence type="ECO:0000256" key="4">
    <source>
        <dbReference type="ARBA" id="ARBA00047960"/>
    </source>
</evidence>
<feature type="domain" description="GST N-terminal" evidence="6">
    <location>
        <begin position="4"/>
        <end position="85"/>
    </location>
</feature>
<dbReference type="Pfam" id="PF00043">
    <property type="entry name" value="GST_C"/>
    <property type="match status" value="1"/>
</dbReference>
<feature type="compositionally biased region" description="Polar residues" evidence="5">
    <location>
        <begin position="453"/>
        <end position="478"/>
    </location>
</feature>
<dbReference type="GO" id="GO:0005737">
    <property type="term" value="C:cytoplasm"/>
    <property type="evidence" value="ECO:0007669"/>
    <property type="project" value="TreeGrafter"/>
</dbReference>
<feature type="compositionally biased region" description="Polar residues" evidence="5">
    <location>
        <begin position="543"/>
        <end position="555"/>
    </location>
</feature>
<evidence type="ECO:0000259" key="6">
    <source>
        <dbReference type="PROSITE" id="PS50404"/>
    </source>
</evidence>
<dbReference type="GO" id="GO:0043295">
    <property type="term" value="F:glutathione binding"/>
    <property type="evidence" value="ECO:0007669"/>
    <property type="project" value="TreeGrafter"/>
</dbReference>